<dbReference type="GO" id="GO:0006354">
    <property type="term" value="P:DNA-templated transcription elongation"/>
    <property type="evidence" value="ECO:0007669"/>
    <property type="project" value="UniProtKB-UniRule"/>
</dbReference>
<keyword evidence="2 5" id="KW-0889">Transcription antitermination</keyword>
<dbReference type="NCBIfam" id="TIGR00922">
    <property type="entry name" value="nusG"/>
    <property type="match status" value="1"/>
</dbReference>
<evidence type="ECO:0000313" key="9">
    <source>
        <dbReference type="EMBL" id="QHO63782.1"/>
    </source>
</evidence>
<dbReference type="Pfam" id="PF02357">
    <property type="entry name" value="NusG"/>
    <property type="match status" value="1"/>
</dbReference>
<keyword evidence="4 5" id="KW-0804">Transcription</keyword>
<dbReference type="AlphaFoldDB" id="A0A857ND95"/>
<dbReference type="HAMAP" id="MF_00948">
    <property type="entry name" value="NusG"/>
    <property type="match status" value="1"/>
</dbReference>
<dbReference type="InterPro" id="IPR015869">
    <property type="entry name" value="Transcrpt_antiterm_NusG_bac_CS"/>
</dbReference>
<feature type="domain" description="NusG-like N-terminal" evidence="8">
    <location>
        <begin position="40"/>
        <end position="148"/>
    </location>
</feature>
<sequence length="212" mass="23817">MATKKSSTIKKIKKVKKTKKSKLTKANPHHLIISKTENPKAHWYVIHTYAAHELKTAKTLEQKVLTLGLDNYIKEILIPTQEKIKINKGKKSTIQEKIFPGYLLIRMEVNDDSWLAVRTTQGITGFVGTGSQPTRLPQEEVDAIKKFISQETPKFQASFSLGEAIKIVEGPFADMLGTVNKIDEDKGKVTVLVSIFGRETPVELDFLQVSKI</sequence>
<dbReference type="SUPFAM" id="SSF82679">
    <property type="entry name" value="N-utilization substance G protein NusG, N-terminal domain"/>
    <property type="match status" value="1"/>
</dbReference>
<dbReference type="Gene3D" id="3.30.70.940">
    <property type="entry name" value="NusG, N-terminal domain"/>
    <property type="match status" value="1"/>
</dbReference>
<dbReference type="InterPro" id="IPR005824">
    <property type="entry name" value="KOW"/>
</dbReference>
<dbReference type="GO" id="GO:0005829">
    <property type="term" value="C:cytosol"/>
    <property type="evidence" value="ECO:0007669"/>
    <property type="project" value="TreeGrafter"/>
</dbReference>
<dbReference type="PRINTS" id="PR00338">
    <property type="entry name" value="NUSGTNSCPFCT"/>
</dbReference>
<comment type="function">
    <text evidence="5 7">Participates in transcription elongation, termination and antitermination.</text>
</comment>
<dbReference type="SUPFAM" id="SSF50104">
    <property type="entry name" value="Translation proteins SH3-like domain"/>
    <property type="match status" value="1"/>
</dbReference>
<accession>A0A857ND95</accession>
<dbReference type="PANTHER" id="PTHR30265">
    <property type="entry name" value="RHO-INTERACTING TRANSCRIPTION TERMINATION FACTOR NUSG"/>
    <property type="match status" value="1"/>
</dbReference>
<keyword evidence="10" id="KW-1185">Reference proteome</keyword>
<proteinExistence type="inferred from homology"/>
<dbReference type="RefSeq" id="WP_161932140.1">
    <property type="nucleotide sequence ID" value="NZ_CP047901.1"/>
</dbReference>
<dbReference type="InterPro" id="IPR036735">
    <property type="entry name" value="NGN_dom_sf"/>
</dbReference>
<dbReference type="InterPro" id="IPR001062">
    <property type="entry name" value="Transcrpt_antiterm_NusG"/>
</dbReference>
<evidence type="ECO:0000256" key="5">
    <source>
        <dbReference type="HAMAP-Rule" id="MF_00948"/>
    </source>
</evidence>
<dbReference type="KEGG" id="caqa:MICH65_0801"/>
<dbReference type="InterPro" id="IPR043425">
    <property type="entry name" value="NusG-like"/>
</dbReference>
<dbReference type="InterPro" id="IPR014722">
    <property type="entry name" value="Rib_uL2_dom2"/>
</dbReference>
<dbReference type="PROSITE" id="PS01014">
    <property type="entry name" value="NUSG"/>
    <property type="match status" value="1"/>
</dbReference>
<dbReference type="EMBL" id="CP047901">
    <property type="protein sequence ID" value="QHO63782.1"/>
    <property type="molecule type" value="Genomic_DNA"/>
</dbReference>
<dbReference type="GO" id="GO:0031564">
    <property type="term" value="P:transcription antitermination"/>
    <property type="evidence" value="ECO:0007669"/>
    <property type="project" value="UniProtKB-UniRule"/>
</dbReference>
<reference evidence="10" key="1">
    <citation type="journal article" date="2020" name="Microorganisms">
        <title>Complete Genome of a Member of a New Bacterial Lineage in the Microgenomates Group Reveals an Unusual Nucleotide Composition Disparity Between Two Strands of DNA and Limited Metabolic Potential.</title>
        <authorList>
            <person name="Kadnikov V.V."/>
            <person name="Mardanov A.V."/>
            <person name="Beletsky A.V."/>
            <person name="Karnachuk O.V."/>
            <person name="Ravin N.V."/>
        </authorList>
    </citation>
    <scope>NUCLEOTIDE SEQUENCE [LARGE SCALE GENOMIC DNA]</scope>
</reference>
<dbReference type="CDD" id="cd06091">
    <property type="entry name" value="KOW_NusG"/>
    <property type="match status" value="1"/>
</dbReference>
<protein>
    <recommendedName>
        <fullName evidence="5 6">Transcription termination/antitermination protein NusG</fullName>
    </recommendedName>
</protein>
<dbReference type="Pfam" id="PF00467">
    <property type="entry name" value="KOW"/>
    <property type="match status" value="1"/>
</dbReference>
<comment type="similarity">
    <text evidence="5 7">Belongs to the NusG family.</text>
</comment>
<dbReference type="InterPro" id="IPR006645">
    <property type="entry name" value="NGN-like_dom"/>
</dbReference>
<keyword evidence="3 5" id="KW-0805">Transcription regulation</keyword>
<name>A0A857ND95_9BACT</name>
<evidence type="ECO:0000256" key="3">
    <source>
        <dbReference type="ARBA" id="ARBA00023015"/>
    </source>
</evidence>
<dbReference type="CDD" id="cd09891">
    <property type="entry name" value="NGN_Bact_1"/>
    <property type="match status" value="1"/>
</dbReference>
<evidence type="ECO:0000256" key="7">
    <source>
        <dbReference type="RuleBase" id="RU000538"/>
    </source>
</evidence>
<evidence type="ECO:0000256" key="2">
    <source>
        <dbReference type="ARBA" id="ARBA00022814"/>
    </source>
</evidence>
<evidence type="ECO:0000256" key="1">
    <source>
        <dbReference type="ARBA" id="ARBA00022472"/>
    </source>
</evidence>
<evidence type="ECO:0000259" key="8">
    <source>
        <dbReference type="SMART" id="SM00738"/>
    </source>
</evidence>
<dbReference type="FunFam" id="2.30.30.30:FF:000002">
    <property type="entry name" value="Transcription termination/antitermination factor NusG"/>
    <property type="match status" value="1"/>
</dbReference>
<dbReference type="InterPro" id="IPR047050">
    <property type="entry name" value="NGN"/>
</dbReference>
<dbReference type="GO" id="GO:0032784">
    <property type="term" value="P:regulation of DNA-templated transcription elongation"/>
    <property type="evidence" value="ECO:0007669"/>
    <property type="project" value="InterPro"/>
</dbReference>
<dbReference type="SMART" id="SM00738">
    <property type="entry name" value="NGN"/>
    <property type="match status" value="1"/>
</dbReference>
<dbReference type="Gene3D" id="2.30.30.30">
    <property type="match status" value="1"/>
</dbReference>
<evidence type="ECO:0000313" key="10">
    <source>
        <dbReference type="Proteomes" id="UP000463983"/>
    </source>
</evidence>
<dbReference type="Proteomes" id="UP000463983">
    <property type="component" value="Chromosome"/>
</dbReference>
<dbReference type="PANTHER" id="PTHR30265:SF2">
    <property type="entry name" value="TRANSCRIPTION TERMINATION_ANTITERMINATION PROTEIN NUSG"/>
    <property type="match status" value="1"/>
</dbReference>
<evidence type="ECO:0000256" key="4">
    <source>
        <dbReference type="ARBA" id="ARBA00023163"/>
    </source>
</evidence>
<gene>
    <name evidence="5" type="primary">nusG</name>
    <name evidence="9" type="ORF">MICH65_0801</name>
</gene>
<dbReference type="GO" id="GO:0006353">
    <property type="term" value="P:DNA-templated transcription termination"/>
    <property type="evidence" value="ECO:0007669"/>
    <property type="project" value="UniProtKB-UniRule"/>
</dbReference>
<keyword evidence="1 5" id="KW-0806">Transcription termination</keyword>
<organism evidence="9 10">
    <name type="scientific">Candidatus Chazhemtobacterium aquaticus</name>
    <dbReference type="NCBI Taxonomy" id="2715735"/>
    <lineage>
        <taxon>Bacteria</taxon>
        <taxon>Candidatus Chazhemtobacteraceae</taxon>
        <taxon>Candidatus Chazhemtobacterium</taxon>
    </lineage>
</organism>
<dbReference type="InterPro" id="IPR008991">
    <property type="entry name" value="Translation_prot_SH3-like_sf"/>
</dbReference>
<evidence type="ECO:0000256" key="6">
    <source>
        <dbReference type="NCBIfam" id="TIGR00922"/>
    </source>
</evidence>